<dbReference type="AlphaFoldDB" id="B8M0V9"/>
<dbReference type="Gene3D" id="3.60.10.10">
    <property type="entry name" value="Endonuclease/exonuclease/phosphatase"/>
    <property type="match status" value="1"/>
</dbReference>
<dbReference type="GO" id="GO:0004519">
    <property type="term" value="F:endonuclease activity"/>
    <property type="evidence" value="ECO:0007669"/>
    <property type="project" value="UniProtKB-KW"/>
</dbReference>
<dbReference type="InterPro" id="IPR002013">
    <property type="entry name" value="SAC_dom"/>
</dbReference>
<feature type="region of interest" description="Disordered" evidence="9">
    <location>
        <begin position="946"/>
        <end position="965"/>
    </location>
</feature>
<dbReference type="GO" id="GO:0043813">
    <property type="term" value="F:phosphatidylinositol-3,5-bisphosphate 5-phosphatase activity"/>
    <property type="evidence" value="ECO:0007669"/>
    <property type="project" value="TreeGrafter"/>
</dbReference>
<dbReference type="RefSeq" id="XP_002478702.1">
    <property type="nucleotide sequence ID" value="XM_002478657.1"/>
</dbReference>
<dbReference type="SUPFAM" id="SSF56219">
    <property type="entry name" value="DNase I-like"/>
    <property type="match status" value="1"/>
</dbReference>
<evidence type="ECO:0000256" key="7">
    <source>
        <dbReference type="ARBA" id="ARBA00022801"/>
    </source>
</evidence>
<accession>B8M0V9</accession>
<evidence type="ECO:0000256" key="8">
    <source>
        <dbReference type="ARBA" id="ARBA00022927"/>
    </source>
</evidence>
<reference evidence="12" key="1">
    <citation type="journal article" date="2015" name="Genome Announc.">
        <title>Genome sequence of the AIDS-associated pathogen Penicillium marneffei (ATCC18224) and its near taxonomic relative Talaromyces stipitatus (ATCC10500).</title>
        <authorList>
            <person name="Nierman W.C."/>
            <person name="Fedorova-Abrams N.D."/>
            <person name="Andrianopoulos A."/>
        </authorList>
    </citation>
    <scope>NUCLEOTIDE SEQUENCE [LARGE SCALE GENOMIC DNA]</scope>
    <source>
        <strain evidence="12">ATCC 10500 / CBS 375.48 / QM 6759 / NRRL 1006</strain>
    </source>
</reference>
<dbReference type="PANTHER" id="PTHR11200">
    <property type="entry name" value="INOSITOL 5-PHOSPHATASE"/>
    <property type="match status" value="1"/>
</dbReference>
<dbReference type="InterPro" id="IPR036691">
    <property type="entry name" value="Endo/exonu/phosph_ase_sf"/>
</dbReference>
<dbReference type="GO" id="GO:0016020">
    <property type="term" value="C:membrane"/>
    <property type="evidence" value="ECO:0007669"/>
    <property type="project" value="TreeGrafter"/>
</dbReference>
<dbReference type="SMART" id="SM00128">
    <property type="entry name" value="IPPc"/>
    <property type="match status" value="1"/>
</dbReference>
<organism evidence="11 12">
    <name type="scientific">Talaromyces stipitatus (strain ATCC 10500 / CBS 375.48 / QM 6759 / NRRL 1006)</name>
    <name type="common">Penicillium stipitatum</name>
    <dbReference type="NCBI Taxonomy" id="441959"/>
    <lineage>
        <taxon>Eukaryota</taxon>
        <taxon>Fungi</taxon>
        <taxon>Dikarya</taxon>
        <taxon>Ascomycota</taxon>
        <taxon>Pezizomycotina</taxon>
        <taxon>Eurotiomycetes</taxon>
        <taxon>Eurotiomycetidae</taxon>
        <taxon>Eurotiales</taxon>
        <taxon>Trichocomaceae</taxon>
        <taxon>Talaromyces</taxon>
        <taxon>Talaromyces sect. Talaromyces</taxon>
    </lineage>
</organism>
<dbReference type="GO" id="GO:0004527">
    <property type="term" value="F:exonuclease activity"/>
    <property type="evidence" value="ECO:0007669"/>
    <property type="project" value="UniProtKB-KW"/>
</dbReference>
<dbReference type="eggNOG" id="KOG0566">
    <property type="taxonomic scope" value="Eukaryota"/>
</dbReference>
<keyword evidence="7 11" id="KW-0378">Hydrolase</keyword>
<dbReference type="GO" id="GO:0005737">
    <property type="term" value="C:cytoplasm"/>
    <property type="evidence" value="ECO:0007669"/>
    <property type="project" value="UniProtKB-SubCell"/>
</dbReference>
<name>B8M0V9_TALSN</name>
<dbReference type="EMBL" id="EQ962653">
    <property type="protein sequence ID" value="EED21739.1"/>
    <property type="molecule type" value="Genomic_DNA"/>
</dbReference>
<keyword evidence="12" id="KW-1185">Reference proteome</keyword>
<dbReference type="PANTHER" id="PTHR11200:SF257">
    <property type="entry name" value="PHOSPHOINOSITIDE 5-PHOSPHATASE"/>
    <property type="match status" value="1"/>
</dbReference>
<dbReference type="HOGENOM" id="CLU_003016_2_1_1"/>
<feature type="compositionally biased region" description="Polar residues" evidence="9">
    <location>
        <begin position="1041"/>
        <end position="1054"/>
    </location>
</feature>
<dbReference type="InParanoid" id="B8M0V9"/>
<dbReference type="EC" id="3.1.3.36" evidence="4"/>
<dbReference type="GO" id="GO:0046856">
    <property type="term" value="P:phosphatidylinositol dephosphorylation"/>
    <property type="evidence" value="ECO:0007669"/>
    <property type="project" value="InterPro"/>
</dbReference>
<evidence type="ECO:0000256" key="6">
    <source>
        <dbReference type="ARBA" id="ARBA00022490"/>
    </source>
</evidence>
<dbReference type="PROSITE" id="PS50275">
    <property type="entry name" value="SAC"/>
    <property type="match status" value="1"/>
</dbReference>
<dbReference type="Proteomes" id="UP000001745">
    <property type="component" value="Unassembled WGS sequence"/>
</dbReference>
<evidence type="ECO:0000313" key="12">
    <source>
        <dbReference type="Proteomes" id="UP000001745"/>
    </source>
</evidence>
<dbReference type="GeneID" id="8108065"/>
<evidence type="ECO:0000256" key="3">
    <source>
        <dbReference type="ARBA" id="ARBA00009678"/>
    </source>
</evidence>
<dbReference type="STRING" id="441959.B8M0V9"/>
<feature type="region of interest" description="Disordered" evidence="9">
    <location>
        <begin position="1023"/>
        <end position="1101"/>
    </location>
</feature>
<proteinExistence type="inferred from homology"/>
<evidence type="ECO:0000256" key="9">
    <source>
        <dbReference type="SAM" id="MobiDB-lite"/>
    </source>
</evidence>
<evidence type="ECO:0000313" key="11">
    <source>
        <dbReference type="EMBL" id="EED21739.1"/>
    </source>
</evidence>
<keyword evidence="6" id="KW-0963">Cytoplasm</keyword>
<dbReference type="FunFam" id="3.60.10.10:FF:000029">
    <property type="entry name" value="Inositol polyphosphate 5-phosphatase"/>
    <property type="match status" value="1"/>
</dbReference>
<keyword evidence="8" id="KW-0653">Protein transport</keyword>
<comment type="subcellular location">
    <subcellularLocation>
        <location evidence="1">Cytoplasm</location>
    </subcellularLocation>
</comment>
<comment type="similarity">
    <text evidence="3">In the central section; belongs to the inositol 1,4,5-trisphosphate 5-phosphatase family.</text>
</comment>
<keyword evidence="11" id="KW-0269">Exonuclease</keyword>
<sequence length="1124" mass="126066">MSTLRVLCRDQPRRSIALATDDCVLEITQPNVDSSRNGSTKHQDPNRRLLEAFFRSSVDLHGYRLLGEGWGTLGLISLNRDVFICVVTSSSRAATVRPGETVLKIENVEFYCLNRADYEYGEEYQASSRFATEDIGSDDLHDIKDVITDHPFIALKKLFSDGSFYYSRDFNLTERVQDRSTGSSVIGIEGLNQDMLWNSYMIDPLLLFRSRLSTHEREKLDNSRILTSVIRGFAGTLAIPAAGLRISHLASNLPSSLTVISRLSSRRAGTRFNSRGIDDDGNVANFVETETILWSPPGFTFSYAQVRGSVPIFWEQTPGLIPGQQKIEISRSFEATQHAFDRHFDFLELNYGAVHIVNLLSDAKSSELSLSSEFRKHVAKRSAAHQDESTMSFDHYLLRMTDFDFHAEARGPLGYEVSSQIYEILKSALDGFGYALRETNTNEKSSPSRRNQEVSRVILQQEGVFRTNCLDCLDRTNLVQTIISSMALEMYLHQRGGVMVPEIRMRHSTLWADNGDALSKVYAGTGALKSSFTRHGKMSLAGAFADARKSATRLYVNNFADKARQNTIDILLGRLSNQVPVELYDPINDIVTAELERRADEYTSSKNIRIWVGTFNVNGKGDGTTTDLSPWLLWMREKGGDNPALVVVAFQEIVELSPQQIMSTDPRPRMTWENSVKNCLNDYADRMGNNRYVLLRSGQLVGAALLVYVREDALSDIKNVEGSVKKTGLSGMAGNKGGCAIRLEYSNTKICLVTAHLAAGFANYDERNRDYATISGGLRFRYNRSIEDHDAIIWLGDFNYRIGLENQEVRQLIKKNEFSRLYDHDQLNLQMLAGRTFPFYSEGLIRFPPTYKYDLGTDNYDTSDKARIPAWCDRVLWKGGCLKQIDYAAADLKTSDHRPVSSLFDCTISIVNEVQKDKLNRVLYDQHRVEFGAMMTSGDLLENDDEASRSFANSQGLPPPSSDRHKWWLDNGSGARSGIAPSMQGKVPNIVGKPNPFAESDEHDWVNPQMLLDIADLREHSMTEAADSAVTKPQRPRKTAALSQEKPSNSTMTKEAQHDAAGVTGGGTWEPKPRLPPRPSTWETREHISPQPPARSATAMHASTNLLDGMDPAMDKWKPLLPHR</sequence>
<keyword evidence="11" id="KW-0255">Endonuclease</keyword>
<dbReference type="FunCoup" id="B8M0V9">
    <property type="interactions" value="371"/>
</dbReference>
<dbReference type="OMA" id="HPCHELR"/>
<comment type="similarity">
    <text evidence="2">Belongs to the synaptojanin family.</text>
</comment>
<keyword evidence="11" id="KW-0540">Nuclease</keyword>
<dbReference type="GO" id="GO:0015031">
    <property type="term" value="P:protein transport"/>
    <property type="evidence" value="ECO:0007669"/>
    <property type="project" value="UniProtKB-KW"/>
</dbReference>
<evidence type="ECO:0000256" key="1">
    <source>
        <dbReference type="ARBA" id="ARBA00004496"/>
    </source>
</evidence>
<dbReference type="VEuPathDB" id="FungiDB:TSTA_089760"/>
<evidence type="ECO:0000259" key="10">
    <source>
        <dbReference type="PROSITE" id="PS50275"/>
    </source>
</evidence>
<dbReference type="InterPro" id="IPR000300">
    <property type="entry name" value="IPPc"/>
</dbReference>
<evidence type="ECO:0000256" key="2">
    <source>
        <dbReference type="ARBA" id="ARBA00008943"/>
    </source>
</evidence>
<evidence type="ECO:0000256" key="5">
    <source>
        <dbReference type="ARBA" id="ARBA00022448"/>
    </source>
</evidence>
<dbReference type="Pfam" id="PF22669">
    <property type="entry name" value="Exo_endo_phos2"/>
    <property type="match status" value="1"/>
</dbReference>
<dbReference type="OrthoDB" id="405996at2759"/>
<keyword evidence="5" id="KW-0813">Transport</keyword>
<gene>
    <name evidence="11" type="ORF">TSTA_089760</name>
</gene>
<dbReference type="GO" id="GO:0004439">
    <property type="term" value="F:phosphatidylinositol-4,5-bisphosphate 5-phosphatase activity"/>
    <property type="evidence" value="ECO:0007669"/>
    <property type="project" value="UniProtKB-EC"/>
</dbReference>
<dbReference type="InterPro" id="IPR046985">
    <property type="entry name" value="IP5"/>
</dbReference>
<protein>
    <recommendedName>
        <fullName evidence="4">phosphoinositide 5-phosphatase</fullName>
        <ecNumber evidence="4">3.1.3.36</ecNumber>
    </recommendedName>
</protein>
<dbReference type="Pfam" id="PF02383">
    <property type="entry name" value="Syja_N"/>
    <property type="match status" value="1"/>
</dbReference>
<dbReference type="PhylomeDB" id="B8M0V9"/>
<feature type="domain" description="SAC" evidence="10">
    <location>
        <begin position="155"/>
        <end position="524"/>
    </location>
</feature>
<evidence type="ECO:0000256" key="4">
    <source>
        <dbReference type="ARBA" id="ARBA00013044"/>
    </source>
</evidence>